<protein>
    <submittedName>
        <fullName evidence="2">Uncharacterized protein</fullName>
    </submittedName>
</protein>
<feature type="region of interest" description="Disordered" evidence="1">
    <location>
        <begin position="32"/>
        <end position="100"/>
    </location>
</feature>
<dbReference type="Proteomes" id="UP001396898">
    <property type="component" value="Unassembled WGS sequence"/>
</dbReference>
<sequence>MAPSSYVKGVLQVLPHATSLDSTADYHSTLLDQTQTEARTRDAGHQAASAAAAASAWMETSNSRPWTAKRPGSSRSMKSFIKSTTRRSHEEPTPCPCPLPPDSIQPIGSCGEMSSQELEVFKALPTTIRRKGQE</sequence>
<feature type="compositionally biased region" description="Low complexity" evidence="1">
    <location>
        <begin position="47"/>
        <end position="56"/>
    </location>
</feature>
<keyword evidence="3" id="KW-1185">Reference proteome</keyword>
<name>A0ABR1S887_9PEZI</name>
<accession>A0ABR1S887</accession>
<reference evidence="2 3" key="1">
    <citation type="submission" date="2023-01" db="EMBL/GenBank/DDBJ databases">
        <title>Analysis of 21 Apiospora genomes using comparative genomics revels a genus with tremendous synthesis potential of carbohydrate active enzymes and secondary metabolites.</title>
        <authorList>
            <person name="Sorensen T."/>
        </authorList>
    </citation>
    <scope>NUCLEOTIDE SEQUENCE [LARGE SCALE GENOMIC DNA]</scope>
    <source>
        <strain evidence="2 3">CBS 20057</strain>
    </source>
</reference>
<proteinExistence type="predicted"/>
<dbReference type="EMBL" id="JAQQWI010000007">
    <property type="protein sequence ID" value="KAK8028057.1"/>
    <property type="molecule type" value="Genomic_DNA"/>
</dbReference>
<gene>
    <name evidence="2" type="ORF">PG991_005113</name>
</gene>
<feature type="compositionally biased region" description="Polar residues" evidence="1">
    <location>
        <begin position="73"/>
        <end position="83"/>
    </location>
</feature>
<evidence type="ECO:0000313" key="2">
    <source>
        <dbReference type="EMBL" id="KAK8028057.1"/>
    </source>
</evidence>
<evidence type="ECO:0000256" key="1">
    <source>
        <dbReference type="SAM" id="MobiDB-lite"/>
    </source>
</evidence>
<comment type="caution">
    <text evidence="2">The sequence shown here is derived from an EMBL/GenBank/DDBJ whole genome shotgun (WGS) entry which is preliminary data.</text>
</comment>
<evidence type="ECO:0000313" key="3">
    <source>
        <dbReference type="Proteomes" id="UP001396898"/>
    </source>
</evidence>
<organism evidence="2 3">
    <name type="scientific">Apiospora marii</name>
    <dbReference type="NCBI Taxonomy" id="335849"/>
    <lineage>
        <taxon>Eukaryota</taxon>
        <taxon>Fungi</taxon>
        <taxon>Dikarya</taxon>
        <taxon>Ascomycota</taxon>
        <taxon>Pezizomycotina</taxon>
        <taxon>Sordariomycetes</taxon>
        <taxon>Xylariomycetidae</taxon>
        <taxon>Amphisphaeriales</taxon>
        <taxon>Apiosporaceae</taxon>
        <taxon>Apiospora</taxon>
    </lineage>
</organism>